<evidence type="ECO:0000256" key="1">
    <source>
        <dbReference type="SAM" id="Phobius"/>
    </source>
</evidence>
<dbReference type="EMBL" id="JBICBT010000436">
    <property type="protein sequence ID" value="KAL3113802.1"/>
    <property type="molecule type" value="Genomic_DNA"/>
</dbReference>
<reference evidence="2 3" key="1">
    <citation type="submission" date="2024-10" db="EMBL/GenBank/DDBJ databases">
        <authorList>
            <person name="Kim D."/>
        </authorList>
    </citation>
    <scope>NUCLEOTIDE SEQUENCE [LARGE SCALE GENOMIC DNA]</scope>
    <source>
        <strain evidence="2">BH-2024</strain>
    </source>
</reference>
<sequence>MSSNLTDQQSKDEAGFVSVGIAISGIITLICFFGIALNASLVYVTVKSNLCDGNDIAIVHRSGTIDGRFISNLVRYERKISNFQSVITICLIKVIVDKCVDYYGCSKHWEKLVRCELSDPANQPEIIGYTVNNMLITVVAEILCYAMLWLISWWHHSLTDLQGKRLLRSVSVIMSINLIFNIGVLKHLLPICLRVVQFECIYAFSHCSSRCLCLLCGGPLQQCAGSFHYQLIGLIAYSSVYRRAYQSVLWPNHHQLTPVQNLQRQPNITDNIRTHTTNR</sequence>
<evidence type="ECO:0000313" key="3">
    <source>
        <dbReference type="Proteomes" id="UP001620626"/>
    </source>
</evidence>
<feature type="transmembrane region" description="Helical" evidence="1">
    <location>
        <begin position="134"/>
        <end position="154"/>
    </location>
</feature>
<evidence type="ECO:0000313" key="2">
    <source>
        <dbReference type="EMBL" id="KAL3113802.1"/>
    </source>
</evidence>
<name>A0ABD2LFZ0_9BILA</name>
<gene>
    <name evidence="2" type="ORF">niasHT_013861</name>
</gene>
<keyword evidence="1" id="KW-0472">Membrane</keyword>
<organism evidence="2 3">
    <name type="scientific">Heterodera trifolii</name>
    <dbReference type="NCBI Taxonomy" id="157864"/>
    <lineage>
        <taxon>Eukaryota</taxon>
        <taxon>Metazoa</taxon>
        <taxon>Ecdysozoa</taxon>
        <taxon>Nematoda</taxon>
        <taxon>Chromadorea</taxon>
        <taxon>Rhabditida</taxon>
        <taxon>Tylenchina</taxon>
        <taxon>Tylenchomorpha</taxon>
        <taxon>Tylenchoidea</taxon>
        <taxon>Heteroderidae</taxon>
        <taxon>Heteroderinae</taxon>
        <taxon>Heterodera</taxon>
    </lineage>
</organism>
<accession>A0ABD2LFZ0</accession>
<keyword evidence="1" id="KW-1133">Transmembrane helix</keyword>
<protein>
    <submittedName>
        <fullName evidence="2">Uncharacterized protein</fullName>
    </submittedName>
</protein>
<proteinExistence type="predicted"/>
<comment type="caution">
    <text evidence="2">The sequence shown here is derived from an EMBL/GenBank/DDBJ whole genome shotgun (WGS) entry which is preliminary data.</text>
</comment>
<dbReference type="AlphaFoldDB" id="A0ABD2LFZ0"/>
<feature type="transmembrane region" description="Helical" evidence="1">
    <location>
        <begin position="15"/>
        <end position="37"/>
    </location>
</feature>
<dbReference type="Proteomes" id="UP001620626">
    <property type="component" value="Unassembled WGS sequence"/>
</dbReference>
<keyword evidence="1" id="KW-0812">Transmembrane</keyword>
<keyword evidence="3" id="KW-1185">Reference proteome</keyword>
<feature type="transmembrane region" description="Helical" evidence="1">
    <location>
        <begin position="166"/>
        <end position="185"/>
    </location>
</feature>